<comment type="caution">
    <text evidence="1">The sequence shown here is derived from an EMBL/GenBank/DDBJ whole genome shotgun (WGS) entry which is preliminary data.</text>
</comment>
<dbReference type="Proteomes" id="UP001151760">
    <property type="component" value="Unassembled WGS sequence"/>
</dbReference>
<gene>
    <name evidence="1" type="ORF">Tco_1045623</name>
</gene>
<dbReference type="EMBL" id="BQNB010018845">
    <property type="protein sequence ID" value="GJT78898.1"/>
    <property type="molecule type" value="Genomic_DNA"/>
</dbReference>
<accession>A0ABQ5GTB3</accession>
<organism evidence="1 2">
    <name type="scientific">Tanacetum coccineum</name>
    <dbReference type="NCBI Taxonomy" id="301880"/>
    <lineage>
        <taxon>Eukaryota</taxon>
        <taxon>Viridiplantae</taxon>
        <taxon>Streptophyta</taxon>
        <taxon>Embryophyta</taxon>
        <taxon>Tracheophyta</taxon>
        <taxon>Spermatophyta</taxon>
        <taxon>Magnoliopsida</taxon>
        <taxon>eudicotyledons</taxon>
        <taxon>Gunneridae</taxon>
        <taxon>Pentapetalae</taxon>
        <taxon>asterids</taxon>
        <taxon>campanulids</taxon>
        <taxon>Asterales</taxon>
        <taxon>Asteraceae</taxon>
        <taxon>Asteroideae</taxon>
        <taxon>Anthemideae</taxon>
        <taxon>Anthemidinae</taxon>
        <taxon>Tanacetum</taxon>
    </lineage>
</organism>
<reference evidence="1" key="2">
    <citation type="submission" date="2022-01" db="EMBL/GenBank/DDBJ databases">
        <authorList>
            <person name="Yamashiro T."/>
            <person name="Shiraishi A."/>
            <person name="Satake H."/>
            <person name="Nakayama K."/>
        </authorList>
    </citation>
    <scope>NUCLEOTIDE SEQUENCE</scope>
</reference>
<reference evidence="1" key="1">
    <citation type="journal article" date="2022" name="Int. J. Mol. Sci.">
        <title>Draft Genome of Tanacetum Coccineum: Genomic Comparison of Closely Related Tanacetum-Family Plants.</title>
        <authorList>
            <person name="Yamashiro T."/>
            <person name="Shiraishi A."/>
            <person name="Nakayama K."/>
            <person name="Satake H."/>
        </authorList>
    </citation>
    <scope>NUCLEOTIDE SEQUENCE</scope>
</reference>
<sequence>MKSLRCLFIEDGRGSGCGVLPRGLGEVGKVYERVLVFIEERGYRLWANFSLYCGADDDYQGEIQGDAQEDKLTTAMMLLARAITQPYSTPTSNRLCLSSNTRNQAVIQDGHVDIQSKNVSYVGNGNRNVGRKNRNQVTNAGNGSF</sequence>
<name>A0ABQ5GTB3_9ASTR</name>
<evidence type="ECO:0000313" key="1">
    <source>
        <dbReference type="EMBL" id="GJT78898.1"/>
    </source>
</evidence>
<evidence type="ECO:0000313" key="2">
    <source>
        <dbReference type="Proteomes" id="UP001151760"/>
    </source>
</evidence>
<keyword evidence="2" id="KW-1185">Reference proteome</keyword>
<protein>
    <submittedName>
        <fullName evidence="1">Uncharacterized protein</fullName>
    </submittedName>
</protein>
<proteinExistence type="predicted"/>